<dbReference type="Proteomes" id="UP001162501">
    <property type="component" value="Chromosome 32"/>
</dbReference>
<sequence length="323" mass="33957">MHKQGLGGCLRTGRATPGRGPCSRRTAQQPSGVPPEQSGPEPEPRPGGSAPCSRLASPRVRGRRLASADQGKVEASLGPFRPRLCTAATQEDRGRKAGVDVAAGGRPVVQGRDLNYRPRGRNVSDASGSVHLDGAEASQPRSRGDVTSLLAARQSPLTGCAMPSLPAGPPVHRLNLCQPREVDQKMGPWRRIPEEAGPPAGAGVAPPSRTACLPAPPPGHGSDLGPLVSESRLGIWQLLPQLRMVADSQMQSDQMETEHTRGGARFSQPNSAPSFRRWAPEDRSSPALAAASGAWEAAPTGQSPKPHRLSERPASPSPRCLRG</sequence>
<accession>A0AC59ZPW1</accession>
<organism evidence="1 2">
    <name type="scientific">Rangifer tarandus platyrhynchus</name>
    <name type="common">Svalbard reindeer</name>
    <dbReference type="NCBI Taxonomy" id="3082113"/>
    <lineage>
        <taxon>Eukaryota</taxon>
        <taxon>Metazoa</taxon>
        <taxon>Chordata</taxon>
        <taxon>Craniata</taxon>
        <taxon>Vertebrata</taxon>
        <taxon>Euteleostomi</taxon>
        <taxon>Mammalia</taxon>
        <taxon>Eutheria</taxon>
        <taxon>Laurasiatheria</taxon>
        <taxon>Artiodactyla</taxon>
        <taxon>Ruminantia</taxon>
        <taxon>Pecora</taxon>
        <taxon>Cervidae</taxon>
        <taxon>Odocoileinae</taxon>
        <taxon>Rangifer</taxon>
    </lineage>
</organism>
<protein>
    <submittedName>
        <fullName evidence="1">Uncharacterized protein</fullName>
    </submittedName>
</protein>
<dbReference type="EMBL" id="OX596116">
    <property type="protein sequence ID" value="CAN0483387.1"/>
    <property type="molecule type" value="Genomic_DNA"/>
</dbReference>
<evidence type="ECO:0000313" key="1">
    <source>
        <dbReference type="EMBL" id="CAN0483387.1"/>
    </source>
</evidence>
<reference evidence="1" key="1">
    <citation type="submission" date="2023-05" db="EMBL/GenBank/DDBJ databases">
        <authorList>
            <consortium name="ELIXIR-Norway"/>
        </authorList>
    </citation>
    <scope>NUCLEOTIDE SEQUENCE</scope>
</reference>
<proteinExistence type="predicted"/>
<gene>
    <name evidence="1" type="ORF">MRATA1EN22A_LOCUS21205</name>
</gene>
<evidence type="ECO:0000313" key="2">
    <source>
        <dbReference type="Proteomes" id="UP001162501"/>
    </source>
</evidence>
<reference evidence="1" key="2">
    <citation type="submission" date="2025-03" db="EMBL/GenBank/DDBJ databases">
        <authorList>
            <consortium name="ELIXIR-Norway"/>
            <consortium name="Elixir Norway"/>
        </authorList>
    </citation>
    <scope>NUCLEOTIDE SEQUENCE</scope>
</reference>
<name>A0AC59ZPW1_RANTA</name>